<organism evidence="12 13">
    <name type="scientific">Mangrovimicrobium sediminis</name>
    <dbReference type="NCBI Taxonomy" id="2562682"/>
    <lineage>
        <taxon>Bacteria</taxon>
        <taxon>Pseudomonadati</taxon>
        <taxon>Pseudomonadota</taxon>
        <taxon>Gammaproteobacteria</taxon>
        <taxon>Cellvibrionales</taxon>
        <taxon>Halieaceae</taxon>
        <taxon>Mangrovimicrobium</taxon>
    </lineage>
</organism>
<dbReference type="GO" id="GO:0034040">
    <property type="term" value="F:ATPase-coupled lipid transmembrane transporter activity"/>
    <property type="evidence" value="ECO:0007669"/>
    <property type="project" value="TreeGrafter"/>
</dbReference>
<keyword evidence="5" id="KW-0547">Nucleotide-binding</keyword>
<evidence type="ECO:0000256" key="9">
    <source>
        <dbReference type="SAM" id="Phobius"/>
    </source>
</evidence>
<dbReference type="InterPro" id="IPR003439">
    <property type="entry name" value="ABC_transporter-like_ATP-bd"/>
</dbReference>
<dbReference type="Proteomes" id="UP000298050">
    <property type="component" value="Unassembled WGS sequence"/>
</dbReference>
<dbReference type="SUPFAM" id="SSF90123">
    <property type="entry name" value="ABC transporter transmembrane region"/>
    <property type="match status" value="1"/>
</dbReference>
<evidence type="ECO:0000256" key="5">
    <source>
        <dbReference type="ARBA" id="ARBA00022741"/>
    </source>
</evidence>
<dbReference type="EMBL" id="SRLE01000013">
    <property type="protein sequence ID" value="TGD71598.1"/>
    <property type="molecule type" value="Genomic_DNA"/>
</dbReference>
<keyword evidence="6 12" id="KW-0067">ATP-binding</keyword>
<dbReference type="GO" id="GO:0005886">
    <property type="term" value="C:plasma membrane"/>
    <property type="evidence" value="ECO:0007669"/>
    <property type="project" value="UniProtKB-SubCell"/>
</dbReference>
<keyword evidence="4 9" id="KW-0812">Transmembrane</keyword>
<dbReference type="Gene3D" id="3.40.50.300">
    <property type="entry name" value="P-loop containing nucleotide triphosphate hydrolases"/>
    <property type="match status" value="1"/>
</dbReference>
<dbReference type="FunFam" id="3.40.50.300:FF:000299">
    <property type="entry name" value="ABC transporter ATP-binding protein/permease"/>
    <property type="match status" value="1"/>
</dbReference>
<dbReference type="Pfam" id="PF00664">
    <property type="entry name" value="ABC_membrane"/>
    <property type="match status" value="1"/>
</dbReference>
<keyword evidence="13" id="KW-1185">Reference proteome</keyword>
<dbReference type="PANTHER" id="PTHR24221:SF654">
    <property type="entry name" value="ATP-BINDING CASSETTE SUB-FAMILY B MEMBER 6"/>
    <property type="match status" value="1"/>
</dbReference>
<evidence type="ECO:0000313" key="12">
    <source>
        <dbReference type="EMBL" id="TGD71598.1"/>
    </source>
</evidence>
<evidence type="ECO:0000256" key="3">
    <source>
        <dbReference type="ARBA" id="ARBA00022475"/>
    </source>
</evidence>
<dbReference type="Gene3D" id="1.20.1560.10">
    <property type="entry name" value="ABC transporter type 1, transmembrane domain"/>
    <property type="match status" value="1"/>
</dbReference>
<gene>
    <name evidence="12" type="ORF">E4634_18325</name>
</gene>
<dbReference type="InterPro" id="IPR027417">
    <property type="entry name" value="P-loop_NTPase"/>
</dbReference>
<dbReference type="GO" id="GO:0016887">
    <property type="term" value="F:ATP hydrolysis activity"/>
    <property type="evidence" value="ECO:0007669"/>
    <property type="project" value="InterPro"/>
</dbReference>
<feature type="transmembrane region" description="Helical" evidence="9">
    <location>
        <begin position="261"/>
        <end position="286"/>
    </location>
</feature>
<comment type="caution">
    <text evidence="12">The sequence shown here is derived from an EMBL/GenBank/DDBJ whole genome shotgun (WGS) entry which is preliminary data.</text>
</comment>
<dbReference type="InterPro" id="IPR011527">
    <property type="entry name" value="ABC1_TM_dom"/>
</dbReference>
<dbReference type="InterPro" id="IPR036640">
    <property type="entry name" value="ABC1_TM_sf"/>
</dbReference>
<evidence type="ECO:0000256" key="2">
    <source>
        <dbReference type="ARBA" id="ARBA00022448"/>
    </source>
</evidence>
<feature type="transmembrane region" description="Helical" evidence="9">
    <location>
        <begin position="155"/>
        <end position="175"/>
    </location>
</feature>
<dbReference type="PROSITE" id="PS00211">
    <property type="entry name" value="ABC_TRANSPORTER_1"/>
    <property type="match status" value="1"/>
</dbReference>
<evidence type="ECO:0000313" key="13">
    <source>
        <dbReference type="Proteomes" id="UP000298050"/>
    </source>
</evidence>
<evidence type="ECO:0000256" key="4">
    <source>
        <dbReference type="ARBA" id="ARBA00022692"/>
    </source>
</evidence>
<feature type="transmembrane region" description="Helical" evidence="9">
    <location>
        <begin position="181"/>
        <end position="202"/>
    </location>
</feature>
<sequence>MRLMLDFFRAYPGHTVFMLVALLLSGIAEGIGLSTLLPLINVALGQDVSQAVTGVATSGAQRDFEQKVLDVLDALHIAPTLGNMLAILVVGVLIKSIFLLLAQRQVGYTAAQVVTDMRLAMLRAVLRSRWEYFLHQPVGKLTNALATEAQRSSTAFVNGATAITFFIQALVYGAVAFALSWRASLVAIGAGALVIGLSHFLVRITRKAGSRQTHLLGALMANLTDTLQSVKPLKAMARDHLADQALSGDTRRLNRALRKQVLSAAVLDSAHELMFTLFICLGIWVALERFSMALPTVMVLVVALGRAFSFFGKVQKQYQKLAQGESAYWSMKSAIAEASANEETLSEGVTPTLEQGLRFSDVSFGYDGHSVFRSLDLEIEAGCLTTLVGPSGSGKTTIIDLAIGLLRPDSGSIAIDGVPLQEIDLRAWRGMIGYVPQDTTLLHDSILHNITLGDPELDEAQAESALRAAGAWEFVERLPQGMATVVGERGGKLSGGQRQRIVIARALINRPRLLILDEATSALDAESEEAVRNTMESLKGKLTILAISHNRAMVQAADRVYQMSAGGALGLDAEARSGLAK</sequence>
<keyword evidence="3" id="KW-1003">Cell membrane</keyword>
<keyword evidence="7 9" id="KW-1133">Transmembrane helix</keyword>
<dbReference type="GO" id="GO:0005524">
    <property type="term" value="F:ATP binding"/>
    <property type="evidence" value="ECO:0007669"/>
    <property type="project" value="UniProtKB-KW"/>
</dbReference>
<dbReference type="PROSITE" id="PS50929">
    <property type="entry name" value="ABC_TM1F"/>
    <property type="match status" value="1"/>
</dbReference>
<name>A0A4Z0LWT2_9GAMM</name>
<accession>A0A4Z0LWT2</accession>
<reference evidence="12 13" key="1">
    <citation type="submission" date="2019-04" db="EMBL/GenBank/DDBJ databases">
        <title>Taxonomy of novel Haliea sp. from mangrove soil of West Coast of India.</title>
        <authorList>
            <person name="Verma A."/>
            <person name="Kumar P."/>
            <person name="Krishnamurthi S."/>
        </authorList>
    </citation>
    <scope>NUCLEOTIDE SEQUENCE [LARGE SCALE GENOMIC DNA]</scope>
    <source>
        <strain evidence="12 13">SAOS-164</strain>
    </source>
</reference>
<dbReference type="OrthoDB" id="9806127at2"/>
<dbReference type="InterPro" id="IPR039421">
    <property type="entry name" value="Type_1_exporter"/>
</dbReference>
<evidence type="ECO:0000256" key="6">
    <source>
        <dbReference type="ARBA" id="ARBA00022840"/>
    </source>
</evidence>
<comment type="subcellular location">
    <subcellularLocation>
        <location evidence="1">Cell membrane</location>
        <topology evidence="1">Multi-pass membrane protein</topology>
    </subcellularLocation>
</comment>
<feature type="domain" description="ABC transporter" evidence="10">
    <location>
        <begin position="357"/>
        <end position="580"/>
    </location>
</feature>
<keyword evidence="8 9" id="KW-0472">Membrane</keyword>
<dbReference type="Pfam" id="PF00005">
    <property type="entry name" value="ABC_tran"/>
    <property type="match status" value="1"/>
</dbReference>
<dbReference type="InterPro" id="IPR017871">
    <property type="entry name" value="ABC_transporter-like_CS"/>
</dbReference>
<keyword evidence="2" id="KW-0813">Transport</keyword>
<feature type="domain" description="ABC transmembrane type-1" evidence="11">
    <location>
        <begin position="16"/>
        <end position="323"/>
    </location>
</feature>
<dbReference type="AlphaFoldDB" id="A0A4Z0LWT2"/>
<dbReference type="InterPro" id="IPR003593">
    <property type="entry name" value="AAA+_ATPase"/>
</dbReference>
<dbReference type="GO" id="GO:0140359">
    <property type="term" value="F:ABC-type transporter activity"/>
    <property type="evidence" value="ECO:0007669"/>
    <property type="project" value="InterPro"/>
</dbReference>
<evidence type="ECO:0000259" key="10">
    <source>
        <dbReference type="PROSITE" id="PS50893"/>
    </source>
</evidence>
<protein>
    <submittedName>
        <fullName evidence="12">ABC transporter ATP-binding protein</fullName>
    </submittedName>
</protein>
<evidence type="ECO:0000259" key="11">
    <source>
        <dbReference type="PROSITE" id="PS50929"/>
    </source>
</evidence>
<dbReference type="PANTHER" id="PTHR24221">
    <property type="entry name" value="ATP-BINDING CASSETTE SUB-FAMILY B"/>
    <property type="match status" value="1"/>
</dbReference>
<dbReference type="SUPFAM" id="SSF52540">
    <property type="entry name" value="P-loop containing nucleoside triphosphate hydrolases"/>
    <property type="match status" value="1"/>
</dbReference>
<dbReference type="SMART" id="SM00382">
    <property type="entry name" value="AAA"/>
    <property type="match status" value="1"/>
</dbReference>
<evidence type="ECO:0000256" key="1">
    <source>
        <dbReference type="ARBA" id="ARBA00004651"/>
    </source>
</evidence>
<feature type="transmembrane region" description="Helical" evidence="9">
    <location>
        <begin position="81"/>
        <end position="102"/>
    </location>
</feature>
<proteinExistence type="predicted"/>
<evidence type="ECO:0000256" key="7">
    <source>
        <dbReference type="ARBA" id="ARBA00022989"/>
    </source>
</evidence>
<evidence type="ECO:0000256" key="8">
    <source>
        <dbReference type="ARBA" id="ARBA00023136"/>
    </source>
</evidence>
<dbReference type="PROSITE" id="PS50893">
    <property type="entry name" value="ABC_TRANSPORTER_2"/>
    <property type="match status" value="1"/>
</dbReference>
<feature type="transmembrane region" description="Helical" evidence="9">
    <location>
        <begin position="292"/>
        <end position="311"/>
    </location>
</feature>